<name>A0A7G1KEG3_9NOCA</name>
<evidence type="ECO:0000256" key="1">
    <source>
        <dbReference type="SAM" id="MobiDB-lite"/>
    </source>
</evidence>
<feature type="region of interest" description="Disordered" evidence="1">
    <location>
        <begin position="59"/>
        <end position="78"/>
    </location>
</feature>
<reference evidence="2 3" key="1">
    <citation type="submission" date="2020-08" db="EMBL/GenBank/DDBJ databases">
        <title>Genome Sequencing of Nocardia wallacei strain FMUON74 and assembly.</title>
        <authorList>
            <person name="Toyokawa M."/>
            <person name="Uesaka K."/>
        </authorList>
    </citation>
    <scope>NUCLEOTIDE SEQUENCE [LARGE SCALE GENOMIC DNA]</scope>
    <source>
        <strain evidence="2 3">FMUON74</strain>
    </source>
</reference>
<evidence type="ECO:0000313" key="3">
    <source>
        <dbReference type="Proteomes" id="UP000516173"/>
    </source>
</evidence>
<sequence>MYVHGYPTNDTRTWLTSLMLGAPYAKRALSMGASYTAPPGTYWQPASKWWSRAISHSREKYRNPGRPKLGWSVRPQRL</sequence>
<evidence type="ECO:0000313" key="2">
    <source>
        <dbReference type="EMBL" id="BCK53632.1"/>
    </source>
</evidence>
<accession>A0A7G1KEG3</accession>
<dbReference type="EMBL" id="AP023396">
    <property type="protein sequence ID" value="BCK53632.1"/>
    <property type="molecule type" value="Genomic_DNA"/>
</dbReference>
<dbReference type="KEGG" id="nwl:NWFMUON74_14040"/>
<proteinExistence type="predicted"/>
<keyword evidence="3" id="KW-1185">Reference proteome</keyword>
<protein>
    <submittedName>
        <fullName evidence="2">Uncharacterized protein</fullName>
    </submittedName>
</protein>
<dbReference type="AlphaFoldDB" id="A0A7G1KEG3"/>
<gene>
    <name evidence="2" type="ORF">NWFMUON74_14040</name>
</gene>
<dbReference type="Proteomes" id="UP000516173">
    <property type="component" value="Chromosome"/>
</dbReference>
<organism evidence="2 3">
    <name type="scientific">Nocardia wallacei</name>
    <dbReference type="NCBI Taxonomy" id="480035"/>
    <lineage>
        <taxon>Bacteria</taxon>
        <taxon>Bacillati</taxon>
        <taxon>Actinomycetota</taxon>
        <taxon>Actinomycetes</taxon>
        <taxon>Mycobacteriales</taxon>
        <taxon>Nocardiaceae</taxon>
        <taxon>Nocardia</taxon>
    </lineage>
</organism>